<name>A0ABP9JT85_9NOCA</name>
<keyword evidence="1" id="KW-0732">Signal</keyword>
<feature type="signal peptide" evidence="1">
    <location>
        <begin position="1"/>
        <end position="25"/>
    </location>
</feature>
<evidence type="ECO:0000313" key="3">
    <source>
        <dbReference type="Proteomes" id="UP001500603"/>
    </source>
</evidence>
<organism evidence="2 3">
    <name type="scientific">Nocardia callitridis</name>
    <dbReference type="NCBI Taxonomy" id="648753"/>
    <lineage>
        <taxon>Bacteria</taxon>
        <taxon>Bacillati</taxon>
        <taxon>Actinomycetota</taxon>
        <taxon>Actinomycetes</taxon>
        <taxon>Mycobacteriales</taxon>
        <taxon>Nocardiaceae</taxon>
        <taxon>Nocardia</taxon>
    </lineage>
</organism>
<dbReference type="Proteomes" id="UP001500603">
    <property type="component" value="Unassembled WGS sequence"/>
</dbReference>
<feature type="chain" id="PRO_5047319987" description="Lipoprotein" evidence="1">
    <location>
        <begin position="26"/>
        <end position="98"/>
    </location>
</feature>
<dbReference type="PROSITE" id="PS51257">
    <property type="entry name" value="PROKAR_LIPOPROTEIN"/>
    <property type="match status" value="1"/>
</dbReference>
<dbReference type="EMBL" id="BAABJM010000001">
    <property type="protein sequence ID" value="GAA5043900.1"/>
    <property type="molecule type" value="Genomic_DNA"/>
</dbReference>
<reference evidence="3" key="1">
    <citation type="journal article" date="2019" name="Int. J. Syst. Evol. Microbiol.">
        <title>The Global Catalogue of Microorganisms (GCM) 10K type strain sequencing project: providing services to taxonomists for standard genome sequencing and annotation.</title>
        <authorList>
            <consortium name="The Broad Institute Genomics Platform"/>
            <consortium name="The Broad Institute Genome Sequencing Center for Infectious Disease"/>
            <person name="Wu L."/>
            <person name="Ma J."/>
        </authorList>
    </citation>
    <scope>NUCLEOTIDE SEQUENCE [LARGE SCALE GENOMIC DNA]</scope>
    <source>
        <strain evidence="3">JCM 18298</strain>
    </source>
</reference>
<evidence type="ECO:0000313" key="2">
    <source>
        <dbReference type="EMBL" id="GAA5043900.1"/>
    </source>
</evidence>
<evidence type="ECO:0000256" key="1">
    <source>
        <dbReference type="SAM" id="SignalP"/>
    </source>
</evidence>
<comment type="caution">
    <text evidence="2">The sequence shown here is derived from an EMBL/GenBank/DDBJ whole genome shotgun (WGS) entry which is preliminary data.</text>
</comment>
<evidence type="ECO:0008006" key="4">
    <source>
        <dbReference type="Google" id="ProtNLM"/>
    </source>
</evidence>
<accession>A0ABP9JT85</accession>
<protein>
    <recommendedName>
        <fullName evidence="4">Lipoprotein</fullName>
    </recommendedName>
</protein>
<keyword evidence="3" id="KW-1185">Reference proteome</keyword>
<sequence length="98" mass="10103">MRAFHTGRPIGTVLGAIALSCQAVACTVNSVGPYRLCTAAVQNCRNAVTVAGGSASPATRTARSEAHSAEIAVPAKTESIEGTNEVMVTLCRPMISDR</sequence>
<proteinExistence type="predicted"/>
<gene>
    <name evidence="2" type="ORF">GCM10023318_06040</name>
</gene>